<dbReference type="InterPro" id="IPR029033">
    <property type="entry name" value="His_PPase_superfam"/>
</dbReference>
<evidence type="ECO:0000313" key="3">
    <source>
        <dbReference type="Proteomes" id="UP000286100"/>
    </source>
</evidence>
<dbReference type="PANTHER" id="PTHR47623:SF1">
    <property type="entry name" value="OS09G0287300 PROTEIN"/>
    <property type="match status" value="1"/>
</dbReference>
<reference evidence="2 3" key="1">
    <citation type="submission" date="2018-09" db="EMBL/GenBank/DDBJ databases">
        <authorList>
            <person name="Zhu H."/>
        </authorList>
    </citation>
    <scope>NUCLEOTIDE SEQUENCE [LARGE SCALE GENOMIC DNA]</scope>
    <source>
        <strain evidence="2 3">K2R01-6</strain>
    </source>
</reference>
<dbReference type="PANTHER" id="PTHR47623">
    <property type="entry name" value="OS09G0287300 PROTEIN"/>
    <property type="match status" value="1"/>
</dbReference>
<dbReference type="RefSeq" id="WP_119760381.1">
    <property type="nucleotide sequence ID" value="NZ_QYUM01000002.1"/>
</dbReference>
<dbReference type="Pfam" id="PF00300">
    <property type="entry name" value="His_Phos_1"/>
    <property type="match status" value="1"/>
</dbReference>
<dbReference type="OrthoDB" id="9810154at2"/>
<dbReference type="InterPro" id="IPR013078">
    <property type="entry name" value="His_Pase_superF_clade-1"/>
</dbReference>
<dbReference type="SMART" id="SM00855">
    <property type="entry name" value="PGAM"/>
    <property type="match status" value="1"/>
</dbReference>
<sequence>MKTLTLLRHAKSSWDDPVARDFDRPLNARGIRGAKRMGRYLRDEGLQYDHLVSSPAIRCTETLDYLWEGMGRSVTPSWDRRIYLASAATLLDVVHDAPDSAKAVLMCGHNPGFEDLILMLVPDRQGDPLRDAVEEKFPTAALAAIEFDVEHWSDVKGDSGRFVRLMRPRDLDAELGPVPHGH</sequence>
<feature type="binding site" evidence="1">
    <location>
        <position position="58"/>
    </location>
    <ligand>
        <name>substrate</name>
    </ligand>
</feature>
<proteinExistence type="predicted"/>
<dbReference type="SUPFAM" id="SSF53254">
    <property type="entry name" value="Phosphoglycerate mutase-like"/>
    <property type="match status" value="1"/>
</dbReference>
<gene>
    <name evidence="2" type="ORF">D3876_06225</name>
</gene>
<dbReference type="Gene3D" id="3.40.50.1240">
    <property type="entry name" value="Phosphoglycerate mutase-like"/>
    <property type="match status" value="1"/>
</dbReference>
<evidence type="ECO:0000313" key="2">
    <source>
        <dbReference type="EMBL" id="RJF93876.1"/>
    </source>
</evidence>
<organism evidence="2 3">
    <name type="scientific">Sphingomonas cavernae</name>
    <dbReference type="NCBI Taxonomy" id="2320861"/>
    <lineage>
        <taxon>Bacteria</taxon>
        <taxon>Pseudomonadati</taxon>
        <taxon>Pseudomonadota</taxon>
        <taxon>Alphaproteobacteria</taxon>
        <taxon>Sphingomonadales</taxon>
        <taxon>Sphingomonadaceae</taxon>
        <taxon>Sphingomonas</taxon>
    </lineage>
</organism>
<dbReference type="EMBL" id="QYUM01000002">
    <property type="protein sequence ID" value="RJF93876.1"/>
    <property type="molecule type" value="Genomic_DNA"/>
</dbReference>
<protein>
    <submittedName>
        <fullName evidence="2">Histidine phosphatase family protein</fullName>
    </submittedName>
</protein>
<comment type="caution">
    <text evidence="2">The sequence shown here is derived from an EMBL/GenBank/DDBJ whole genome shotgun (WGS) entry which is preliminary data.</text>
</comment>
<dbReference type="Proteomes" id="UP000286100">
    <property type="component" value="Unassembled WGS sequence"/>
</dbReference>
<keyword evidence="3" id="KW-1185">Reference proteome</keyword>
<dbReference type="CDD" id="cd07067">
    <property type="entry name" value="HP_PGM_like"/>
    <property type="match status" value="1"/>
</dbReference>
<dbReference type="AlphaFoldDB" id="A0A418WRP6"/>
<name>A0A418WRP6_9SPHN</name>
<evidence type="ECO:0000256" key="1">
    <source>
        <dbReference type="PIRSR" id="PIRSR613078-2"/>
    </source>
</evidence>
<accession>A0A418WRP6</accession>